<dbReference type="EMBL" id="PDCK01000045">
    <property type="protein sequence ID" value="PRQ18349.1"/>
    <property type="molecule type" value="Genomic_DNA"/>
</dbReference>
<gene>
    <name evidence="1" type="ORF">RchiOBHm_Chr7g0205031</name>
</gene>
<protein>
    <submittedName>
        <fullName evidence="1">Uncharacterized protein</fullName>
    </submittedName>
</protein>
<comment type="caution">
    <text evidence="1">The sequence shown here is derived from an EMBL/GenBank/DDBJ whole genome shotgun (WGS) entry which is preliminary data.</text>
</comment>
<sequence>MHTSKKNPPPSPSKFIKLKTSIANFSLCSRPKIQNHRTGNLAPSTKISCEIFAQSLVIQHPQLIILKAQKNLTHLAPNKISFHI</sequence>
<reference evidence="1 2" key="1">
    <citation type="journal article" date="2018" name="Nat. Genet.">
        <title>The Rosa genome provides new insights in the design of modern roses.</title>
        <authorList>
            <person name="Bendahmane M."/>
        </authorList>
    </citation>
    <scope>NUCLEOTIDE SEQUENCE [LARGE SCALE GENOMIC DNA]</scope>
    <source>
        <strain evidence="2">cv. Old Blush</strain>
    </source>
</reference>
<keyword evidence="2" id="KW-1185">Reference proteome</keyword>
<dbReference type="AlphaFoldDB" id="A0A2P6P8V0"/>
<evidence type="ECO:0000313" key="1">
    <source>
        <dbReference type="EMBL" id="PRQ18349.1"/>
    </source>
</evidence>
<dbReference type="Gramene" id="PRQ18349">
    <property type="protein sequence ID" value="PRQ18349"/>
    <property type="gene ID" value="RchiOBHm_Chr7g0205031"/>
</dbReference>
<evidence type="ECO:0000313" key="2">
    <source>
        <dbReference type="Proteomes" id="UP000238479"/>
    </source>
</evidence>
<proteinExistence type="predicted"/>
<dbReference type="Proteomes" id="UP000238479">
    <property type="component" value="Chromosome 7"/>
</dbReference>
<accession>A0A2P6P8V0</accession>
<name>A0A2P6P8V0_ROSCH</name>
<organism evidence="1 2">
    <name type="scientific">Rosa chinensis</name>
    <name type="common">China rose</name>
    <dbReference type="NCBI Taxonomy" id="74649"/>
    <lineage>
        <taxon>Eukaryota</taxon>
        <taxon>Viridiplantae</taxon>
        <taxon>Streptophyta</taxon>
        <taxon>Embryophyta</taxon>
        <taxon>Tracheophyta</taxon>
        <taxon>Spermatophyta</taxon>
        <taxon>Magnoliopsida</taxon>
        <taxon>eudicotyledons</taxon>
        <taxon>Gunneridae</taxon>
        <taxon>Pentapetalae</taxon>
        <taxon>rosids</taxon>
        <taxon>fabids</taxon>
        <taxon>Rosales</taxon>
        <taxon>Rosaceae</taxon>
        <taxon>Rosoideae</taxon>
        <taxon>Rosoideae incertae sedis</taxon>
        <taxon>Rosa</taxon>
    </lineage>
</organism>